<accession>A0A8S2R552</accession>
<protein>
    <submittedName>
        <fullName evidence="2">Uncharacterized protein</fullName>
    </submittedName>
</protein>
<feature type="compositionally biased region" description="Polar residues" evidence="1">
    <location>
        <begin position="201"/>
        <end position="216"/>
    </location>
</feature>
<dbReference type="Proteomes" id="UP000681720">
    <property type="component" value="Unassembled WGS sequence"/>
</dbReference>
<evidence type="ECO:0000313" key="2">
    <source>
        <dbReference type="EMBL" id="CAF4140087.1"/>
    </source>
</evidence>
<name>A0A8S2R552_9BILA</name>
<comment type="caution">
    <text evidence="2">The sequence shown here is derived from an EMBL/GenBank/DDBJ whole genome shotgun (WGS) entry which is preliminary data.</text>
</comment>
<feature type="region of interest" description="Disordered" evidence="1">
    <location>
        <begin position="127"/>
        <end position="221"/>
    </location>
</feature>
<dbReference type="AlphaFoldDB" id="A0A8S2R552"/>
<evidence type="ECO:0000256" key="1">
    <source>
        <dbReference type="SAM" id="MobiDB-lite"/>
    </source>
</evidence>
<dbReference type="Proteomes" id="UP000681967">
    <property type="component" value="Unassembled WGS sequence"/>
</dbReference>
<evidence type="ECO:0000313" key="3">
    <source>
        <dbReference type="EMBL" id="CAF4292558.1"/>
    </source>
</evidence>
<evidence type="ECO:0000313" key="4">
    <source>
        <dbReference type="Proteomes" id="UP000681967"/>
    </source>
</evidence>
<sequence>MFGSESYLHGLYKLAHGTKQIGEQIGYWYTIHRAIHSWSIRKQPATIHHGHFMDGYINESVITKYKQQFQHSFLSLRSKCFFLPFHDDRFIVCTPIDNEILEYCSSFSIYFISLYLRKMYMTPTNRRKESQSIVRTSNSSSQQPQVSQHQHSTQHQHTTQHQHSTQHERLVIRQPSSQVANLFGPIRSSPTRSRPQKFPASHNQHSTSPYNINSPRTNRRHGTTSYRVIDAEVDDCEDENTQPSRPVTVDRNTLDKLVGHCSMLENEVRTLQSKTDKLLKIALVSVKNQQEPKTTKPKAKLNPVLWNDQNLLAKPRTPSATTYLCHLVGKIYTSDEIKNKIPQLPPQDNDNAFVQLYFSHDPPLFVEFMDTKGKESFAKATLAAAGNSNKSYINTSASNIINNNNNSDNDSHVETFDDD</sequence>
<dbReference type="EMBL" id="CAJOBJ010034596">
    <property type="protein sequence ID" value="CAF4292558.1"/>
    <property type="molecule type" value="Genomic_DNA"/>
</dbReference>
<reference evidence="2" key="1">
    <citation type="submission" date="2021-02" db="EMBL/GenBank/DDBJ databases">
        <authorList>
            <person name="Nowell W R."/>
        </authorList>
    </citation>
    <scope>NUCLEOTIDE SEQUENCE</scope>
</reference>
<feature type="compositionally biased region" description="Low complexity" evidence="1">
    <location>
        <begin position="136"/>
        <end position="151"/>
    </location>
</feature>
<dbReference type="EMBL" id="CAJOBH010009398">
    <property type="protein sequence ID" value="CAF4140087.1"/>
    <property type="molecule type" value="Genomic_DNA"/>
</dbReference>
<proteinExistence type="predicted"/>
<gene>
    <name evidence="2" type="ORF">BYL167_LOCUS20978</name>
    <name evidence="3" type="ORF">GIL414_LOCUS25472</name>
</gene>
<organism evidence="2 4">
    <name type="scientific">Rotaria magnacalcarata</name>
    <dbReference type="NCBI Taxonomy" id="392030"/>
    <lineage>
        <taxon>Eukaryota</taxon>
        <taxon>Metazoa</taxon>
        <taxon>Spiralia</taxon>
        <taxon>Gnathifera</taxon>
        <taxon>Rotifera</taxon>
        <taxon>Eurotatoria</taxon>
        <taxon>Bdelloidea</taxon>
        <taxon>Philodinida</taxon>
        <taxon>Philodinidae</taxon>
        <taxon>Rotaria</taxon>
    </lineage>
</organism>